<name>A0A4S5ERG8_9ACTN</name>
<reference evidence="1 2" key="1">
    <citation type="submission" date="2019-04" db="EMBL/GenBank/DDBJ databases">
        <title>Draft genome sequences for three unisolated Alnus-infective Frankia Sp+ strains, AgTrS, AiOr and AvVan, the first sequenced Frankia strains able to sporulate in-planta.</title>
        <authorList>
            <person name="Bethencourt L."/>
            <person name="Vautrin F."/>
            <person name="Taib N."/>
            <person name="Dubost A."/>
            <person name="Castro-Garcia L."/>
            <person name="Imbaud O."/>
            <person name="Abrouk D."/>
            <person name="Fournier P."/>
            <person name="Briolay J."/>
            <person name="Nguyen A."/>
            <person name="Normand P."/>
            <person name="Fernandez M.P."/>
            <person name="Brochier-Armanet C."/>
            <person name="Herrera-Belaroussi A."/>
        </authorList>
    </citation>
    <scope>NUCLEOTIDE SEQUENCE [LARGE SCALE GENOMIC DNA]</scope>
    <source>
        <strain evidence="1 2">AvVan</strain>
    </source>
</reference>
<sequence length="78" mass="8647">MPTPFAEIIQVEHVQLDDAGNLGYSLTGTRIREPLVGTTQHLGEFTSWEAVLADFPDHDFVELTTGAPFVPRRHASEL</sequence>
<gene>
    <name evidence="1" type="ORF">E7Y31_09820</name>
</gene>
<protein>
    <submittedName>
        <fullName evidence="1">Uncharacterized protein</fullName>
    </submittedName>
</protein>
<dbReference type="EMBL" id="SSXH01000190">
    <property type="protein sequence ID" value="THJ74712.1"/>
    <property type="molecule type" value="Genomic_DNA"/>
</dbReference>
<comment type="caution">
    <text evidence="1">The sequence shown here is derived from an EMBL/GenBank/DDBJ whole genome shotgun (WGS) entry which is preliminary data.</text>
</comment>
<organism evidence="1 2">
    <name type="scientific">Candidatus Frankia alpina</name>
    <dbReference type="NCBI Taxonomy" id="2699483"/>
    <lineage>
        <taxon>Bacteria</taxon>
        <taxon>Bacillati</taxon>
        <taxon>Actinomycetota</taxon>
        <taxon>Actinomycetes</taxon>
        <taxon>Frankiales</taxon>
        <taxon>Frankiaceae</taxon>
        <taxon>Frankia</taxon>
    </lineage>
</organism>
<dbReference type="RefSeq" id="WP_136447900.1">
    <property type="nucleotide sequence ID" value="NZ_CADCWT010000109.1"/>
</dbReference>
<evidence type="ECO:0000313" key="1">
    <source>
        <dbReference type="EMBL" id="THJ74712.1"/>
    </source>
</evidence>
<dbReference type="AlphaFoldDB" id="A0A4S5ERG8"/>
<evidence type="ECO:0000313" key="2">
    <source>
        <dbReference type="Proteomes" id="UP000305282"/>
    </source>
</evidence>
<dbReference type="Proteomes" id="UP000305282">
    <property type="component" value="Unassembled WGS sequence"/>
</dbReference>
<keyword evidence="2" id="KW-1185">Reference proteome</keyword>
<accession>A0A4S5ERG8</accession>
<proteinExistence type="predicted"/>